<organism evidence="2 3">
    <name type="scientific">Ranitomeya imitator</name>
    <name type="common">mimic poison frog</name>
    <dbReference type="NCBI Taxonomy" id="111125"/>
    <lineage>
        <taxon>Eukaryota</taxon>
        <taxon>Metazoa</taxon>
        <taxon>Chordata</taxon>
        <taxon>Craniata</taxon>
        <taxon>Vertebrata</taxon>
        <taxon>Euteleostomi</taxon>
        <taxon>Amphibia</taxon>
        <taxon>Batrachia</taxon>
        <taxon>Anura</taxon>
        <taxon>Neobatrachia</taxon>
        <taxon>Hyloidea</taxon>
        <taxon>Dendrobatidae</taxon>
        <taxon>Dendrobatinae</taxon>
        <taxon>Ranitomeya</taxon>
    </lineage>
</organism>
<sequence length="222" mass="25060">MAAHGSPEGNGFCGPHIEDLRKVMWIKSSPNLSNENKEVGLLNIYKMLLNYDPKLKKWDFGNGGPGRDNKVIMMIGETGAGKTVLINALVNYIFGIQWKYDCRIQLVGEHPLGQARDSCQRSKLMVYQINHQSEFCIPFSVTIIDTPGLPETRGVSPDRRAIQQIRELFYNSELDHIDAICFVAQSSMTDLSLTQTYTFDSLLAMFGSSVQKKYSDLHDFCR</sequence>
<keyword evidence="3" id="KW-1185">Reference proteome</keyword>
<dbReference type="InterPro" id="IPR006073">
    <property type="entry name" value="GTP-bd"/>
</dbReference>
<feature type="domain" description="G" evidence="1">
    <location>
        <begin position="72"/>
        <end position="185"/>
    </location>
</feature>
<dbReference type="EMBL" id="CAUEEQ010001812">
    <property type="protein sequence ID" value="CAJ0920902.1"/>
    <property type="molecule type" value="Genomic_DNA"/>
</dbReference>
<evidence type="ECO:0000313" key="3">
    <source>
        <dbReference type="Proteomes" id="UP001176940"/>
    </source>
</evidence>
<name>A0ABN9KRG2_9NEOB</name>
<reference evidence="2" key="1">
    <citation type="submission" date="2023-07" db="EMBL/GenBank/DDBJ databases">
        <authorList>
            <person name="Stuckert A."/>
        </authorList>
    </citation>
    <scope>NUCLEOTIDE SEQUENCE</scope>
</reference>
<protein>
    <recommendedName>
        <fullName evidence="1">G domain-containing protein</fullName>
    </recommendedName>
</protein>
<accession>A0ABN9KRG2</accession>
<gene>
    <name evidence="2" type="ORF">RIMI_LOCUS1400176</name>
</gene>
<dbReference type="InterPro" id="IPR025662">
    <property type="entry name" value="Sigma_54_int_dom_ATP-bd_1"/>
</dbReference>
<evidence type="ECO:0000259" key="1">
    <source>
        <dbReference type="Pfam" id="PF01926"/>
    </source>
</evidence>
<dbReference type="Pfam" id="PF01926">
    <property type="entry name" value="MMR_HSR1"/>
    <property type="match status" value="1"/>
</dbReference>
<dbReference type="Gene3D" id="3.40.50.300">
    <property type="entry name" value="P-loop containing nucleotide triphosphate hydrolases"/>
    <property type="match status" value="1"/>
</dbReference>
<dbReference type="CDD" id="cd00882">
    <property type="entry name" value="Ras_like_GTPase"/>
    <property type="match status" value="1"/>
</dbReference>
<dbReference type="SUPFAM" id="SSF52540">
    <property type="entry name" value="P-loop containing nucleoside triphosphate hydrolases"/>
    <property type="match status" value="1"/>
</dbReference>
<evidence type="ECO:0000313" key="2">
    <source>
        <dbReference type="EMBL" id="CAJ0920902.1"/>
    </source>
</evidence>
<comment type="caution">
    <text evidence="2">The sequence shown here is derived from an EMBL/GenBank/DDBJ whole genome shotgun (WGS) entry which is preliminary data.</text>
</comment>
<dbReference type="InterPro" id="IPR027417">
    <property type="entry name" value="P-loop_NTPase"/>
</dbReference>
<dbReference type="PANTHER" id="PTHR32046:SF11">
    <property type="entry name" value="IMMUNE-ASSOCIATED NUCLEOTIDE-BINDING PROTEIN 10-LIKE"/>
    <property type="match status" value="1"/>
</dbReference>
<dbReference type="PROSITE" id="PS00675">
    <property type="entry name" value="SIGMA54_INTERACT_1"/>
    <property type="match status" value="1"/>
</dbReference>
<dbReference type="PANTHER" id="PTHR32046">
    <property type="entry name" value="G DOMAIN-CONTAINING PROTEIN"/>
    <property type="match status" value="1"/>
</dbReference>
<proteinExistence type="predicted"/>
<dbReference type="Proteomes" id="UP001176940">
    <property type="component" value="Unassembled WGS sequence"/>
</dbReference>